<sequence>GMENDGTMKNRGSNEECSFCVKRAFGSGQQEEKERTRLVGSKTS</sequence>
<proteinExistence type="predicted"/>
<reference evidence="1" key="1">
    <citation type="journal article" date="2019" name="Sci. Rep.">
        <title>Draft genome of Tanacetum cinerariifolium, the natural source of mosquito coil.</title>
        <authorList>
            <person name="Yamashiro T."/>
            <person name="Shiraishi A."/>
            <person name="Satake H."/>
            <person name="Nakayama K."/>
        </authorList>
    </citation>
    <scope>NUCLEOTIDE SEQUENCE</scope>
</reference>
<dbReference type="EMBL" id="BKCJ010435277">
    <property type="protein sequence ID" value="GFA50259.1"/>
    <property type="molecule type" value="Genomic_DNA"/>
</dbReference>
<evidence type="ECO:0000313" key="1">
    <source>
        <dbReference type="EMBL" id="GFA50259.1"/>
    </source>
</evidence>
<protein>
    <submittedName>
        <fullName evidence="1">Uncharacterized protein</fullName>
    </submittedName>
</protein>
<name>A0A699JRZ0_TANCI</name>
<dbReference type="AlphaFoldDB" id="A0A699JRZ0"/>
<feature type="non-terminal residue" evidence="1">
    <location>
        <position position="1"/>
    </location>
</feature>
<organism evidence="1">
    <name type="scientific">Tanacetum cinerariifolium</name>
    <name type="common">Dalmatian daisy</name>
    <name type="synonym">Chrysanthemum cinerariifolium</name>
    <dbReference type="NCBI Taxonomy" id="118510"/>
    <lineage>
        <taxon>Eukaryota</taxon>
        <taxon>Viridiplantae</taxon>
        <taxon>Streptophyta</taxon>
        <taxon>Embryophyta</taxon>
        <taxon>Tracheophyta</taxon>
        <taxon>Spermatophyta</taxon>
        <taxon>Magnoliopsida</taxon>
        <taxon>eudicotyledons</taxon>
        <taxon>Gunneridae</taxon>
        <taxon>Pentapetalae</taxon>
        <taxon>asterids</taxon>
        <taxon>campanulids</taxon>
        <taxon>Asterales</taxon>
        <taxon>Asteraceae</taxon>
        <taxon>Asteroideae</taxon>
        <taxon>Anthemideae</taxon>
        <taxon>Anthemidinae</taxon>
        <taxon>Tanacetum</taxon>
    </lineage>
</organism>
<accession>A0A699JRZ0</accession>
<comment type="caution">
    <text evidence="1">The sequence shown here is derived from an EMBL/GenBank/DDBJ whole genome shotgun (WGS) entry which is preliminary data.</text>
</comment>
<gene>
    <name evidence="1" type="ORF">Tci_622231</name>
</gene>